<comment type="caution">
    <text evidence="3">The sequence shown here is derived from an EMBL/GenBank/DDBJ whole genome shotgun (WGS) entry which is preliminary data.</text>
</comment>
<feature type="transmembrane region" description="Helical" evidence="1">
    <location>
        <begin position="126"/>
        <end position="143"/>
    </location>
</feature>
<name>A0ABP9KEP1_9NOCA</name>
<organism evidence="3 4">
    <name type="scientific">Nocardia callitridis</name>
    <dbReference type="NCBI Taxonomy" id="648753"/>
    <lineage>
        <taxon>Bacteria</taxon>
        <taxon>Bacillati</taxon>
        <taxon>Actinomycetota</taxon>
        <taxon>Actinomycetes</taxon>
        <taxon>Mycobacteriales</taxon>
        <taxon>Nocardiaceae</taxon>
        <taxon>Nocardia</taxon>
    </lineage>
</organism>
<proteinExistence type="predicted"/>
<dbReference type="Proteomes" id="UP001500603">
    <property type="component" value="Unassembled WGS sequence"/>
</dbReference>
<keyword evidence="4" id="KW-1185">Reference proteome</keyword>
<evidence type="ECO:0000256" key="1">
    <source>
        <dbReference type="SAM" id="Phobius"/>
    </source>
</evidence>
<evidence type="ECO:0000259" key="2">
    <source>
        <dbReference type="Pfam" id="PF02517"/>
    </source>
</evidence>
<dbReference type="RefSeq" id="WP_345495950.1">
    <property type="nucleotide sequence ID" value="NZ_BAABJM010000002.1"/>
</dbReference>
<feature type="transmembrane region" description="Helical" evidence="1">
    <location>
        <begin position="163"/>
        <end position="183"/>
    </location>
</feature>
<sequence length="276" mass="29639">MDASPVSRSATRAWFGGILVVSLAVTLWWWVLLSGVGALTGAEYSRGAHIVRALGATLFTVALVAWALRRPVRRSWSDLGVDGPGTGWRQFVFGAACWAIPAMVTLLVLLGVGWAELSVQASVAKTLVAALGSVVLVLLYEAVPEELVFRGYLFTALSERFSPFWSVLGQAVLFMGWGALIGAAGSVDRVVLFGVFAVVLGAMRAVTGSVWVCAGFHTAFQFTAQFLGTQWTQVRLHDPDLAVASLAFVAVPFLCVAAPLWWVSRRRPVRVFGRAA</sequence>
<feature type="domain" description="CAAX prenyl protease 2/Lysostaphin resistance protein A-like" evidence="2">
    <location>
        <begin position="131"/>
        <end position="222"/>
    </location>
</feature>
<keyword evidence="1" id="KW-1133">Transmembrane helix</keyword>
<accession>A0ABP9KEP1</accession>
<dbReference type="InterPro" id="IPR003675">
    <property type="entry name" value="Rce1/LyrA-like_dom"/>
</dbReference>
<keyword evidence="1" id="KW-0812">Transmembrane</keyword>
<feature type="transmembrane region" description="Helical" evidence="1">
    <location>
        <begin position="241"/>
        <end position="263"/>
    </location>
</feature>
<feature type="transmembrane region" description="Helical" evidence="1">
    <location>
        <begin position="190"/>
        <end position="212"/>
    </location>
</feature>
<gene>
    <name evidence="3" type="ORF">GCM10023318_30020</name>
</gene>
<dbReference type="PANTHER" id="PTHR39430:SF1">
    <property type="entry name" value="PROTEASE"/>
    <property type="match status" value="1"/>
</dbReference>
<keyword evidence="1" id="KW-0472">Membrane</keyword>
<protein>
    <submittedName>
        <fullName evidence="3">Type II CAAX endopeptidase family protein</fullName>
    </submittedName>
</protein>
<feature type="transmembrane region" description="Helical" evidence="1">
    <location>
        <begin position="88"/>
        <end position="114"/>
    </location>
</feature>
<dbReference type="EMBL" id="BAABJM010000002">
    <property type="protein sequence ID" value="GAA5054701.1"/>
    <property type="molecule type" value="Genomic_DNA"/>
</dbReference>
<evidence type="ECO:0000313" key="3">
    <source>
        <dbReference type="EMBL" id="GAA5054701.1"/>
    </source>
</evidence>
<feature type="transmembrane region" description="Helical" evidence="1">
    <location>
        <begin position="50"/>
        <end position="68"/>
    </location>
</feature>
<dbReference type="PANTHER" id="PTHR39430">
    <property type="entry name" value="MEMBRANE-ASSOCIATED PROTEASE-RELATED"/>
    <property type="match status" value="1"/>
</dbReference>
<dbReference type="Pfam" id="PF02517">
    <property type="entry name" value="Rce1-like"/>
    <property type="match status" value="1"/>
</dbReference>
<evidence type="ECO:0000313" key="4">
    <source>
        <dbReference type="Proteomes" id="UP001500603"/>
    </source>
</evidence>
<reference evidence="4" key="1">
    <citation type="journal article" date="2019" name="Int. J. Syst. Evol. Microbiol.">
        <title>The Global Catalogue of Microorganisms (GCM) 10K type strain sequencing project: providing services to taxonomists for standard genome sequencing and annotation.</title>
        <authorList>
            <consortium name="The Broad Institute Genomics Platform"/>
            <consortium name="The Broad Institute Genome Sequencing Center for Infectious Disease"/>
            <person name="Wu L."/>
            <person name="Ma J."/>
        </authorList>
    </citation>
    <scope>NUCLEOTIDE SEQUENCE [LARGE SCALE GENOMIC DNA]</scope>
    <source>
        <strain evidence="4">JCM 18298</strain>
    </source>
</reference>
<feature type="transmembrane region" description="Helical" evidence="1">
    <location>
        <begin position="14"/>
        <end position="38"/>
    </location>
</feature>